<dbReference type="InterPro" id="IPR038147">
    <property type="entry name" value="Cox_sf"/>
</dbReference>
<dbReference type="HOGENOM" id="CLU_185257_2_1_6"/>
<evidence type="ECO:0000313" key="1">
    <source>
        <dbReference type="EMBL" id="ADF63970.1"/>
    </source>
</evidence>
<dbReference type="AlphaFoldDB" id="A0A0H3CRT0"/>
<dbReference type="Gene3D" id="6.10.200.10">
    <property type="entry name" value="Regulatory phage protein Cox"/>
    <property type="match status" value="1"/>
</dbReference>
<accession>A0A0H3CRT0</accession>
<dbReference type="eggNOG" id="ENOG5032VNA">
    <property type="taxonomic scope" value="Bacteria"/>
</dbReference>
<evidence type="ECO:0008006" key="3">
    <source>
        <dbReference type="Google" id="ProtNLM"/>
    </source>
</evidence>
<dbReference type="PATRIC" id="fig|716541.4.peg.4595"/>
<keyword evidence="2" id="KW-1185">Reference proteome</keyword>
<dbReference type="OrthoDB" id="5882137at2"/>
<proteinExistence type="predicted"/>
<gene>
    <name evidence="1" type="ordered locus">ECL_04441</name>
</gene>
<dbReference type="EnsemblBacteria" id="ADF63970">
    <property type="protein sequence ID" value="ADF63970"/>
    <property type="gene ID" value="ECL_04441"/>
</dbReference>
<evidence type="ECO:0000313" key="2">
    <source>
        <dbReference type="Proteomes" id="UP000002363"/>
    </source>
</evidence>
<dbReference type="RefSeq" id="WP_013098810.1">
    <property type="nucleotide sequence ID" value="NC_014121.1"/>
</dbReference>
<dbReference type="EMBL" id="CP001918">
    <property type="protein sequence ID" value="ADF63970.1"/>
    <property type="molecule type" value="Genomic_DNA"/>
</dbReference>
<sequence length="78" mass="8975">MNRNFSMRPSINLVVSEPFITLDEFCRRTGYKLSYARQMIREGRLPIRKKEGVNSLVEVNMFALTMEAAQGCEVTMQA</sequence>
<dbReference type="STRING" id="716541.ECL_04441"/>
<name>A0A0H3CRT0_ENTCC</name>
<dbReference type="Proteomes" id="UP000002363">
    <property type="component" value="Chromosome"/>
</dbReference>
<protein>
    <recommendedName>
        <fullName evidence="3">DNA-binding protein</fullName>
    </recommendedName>
</protein>
<dbReference type="KEGG" id="enc:ECL_04441"/>
<organism evidence="1 2">
    <name type="scientific">Enterobacter cloacae subsp. cloacae (strain ATCC 13047 / DSM 30054 / NBRC 13535 / NCTC 10005 / WDCM 00083 / NCDC 279-56)</name>
    <dbReference type="NCBI Taxonomy" id="716541"/>
    <lineage>
        <taxon>Bacteria</taxon>
        <taxon>Pseudomonadati</taxon>
        <taxon>Pseudomonadota</taxon>
        <taxon>Gammaproteobacteria</taxon>
        <taxon>Enterobacterales</taxon>
        <taxon>Enterobacteriaceae</taxon>
        <taxon>Enterobacter</taxon>
        <taxon>Enterobacter cloacae complex</taxon>
    </lineage>
</organism>
<reference evidence="1 2" key="1">
    <citation type="journal article" date="2010" name="J. Bacteriol.">
        <title>Complete genome sequence of Enterobacter cloacae subsp. cloacae type strain ATCC 13047.</title>
        <authorList>
            <person name="Ren Y."/>
            <person name="Ren Y."/>
            <person name="Zhou Z."/>
            <person name="Guo X."/>
            <person name="Li Y."/>
            <person name="Feng L."/>
            <person name="Wang L."/>
        </authorList>
    </citation>
    <scope>NUCLEOTIDE SEQUENCE [LARGE SCALE GENOMIC DNA]</scope>
    <source>
        <strain evidence="2">ATCC 13047 / DSM 30054 / NBRC 13535 / NCTC 10005 / WDCM 00083 / NCDC 279-56</strain>
    </source>
</reference>